<dbReference type="EMBL" id="JAAKFY010000008">
    <property type="protein sequence ID" value="KAF3853972.1"/>
    <property type="molecule type" value="Genomic_DNA"/>
</dbReference>
<protein>
    <submittedName>
        <fullName evidence="1">Uncharacterized protein</fullName>
    </submittedName>
</protein>
<name>A0A7J5YWJ2_DISMA</name>
<gene>
    <name evidence="1" type="ORF">F7725_014660</name>
</gene>
<reference evidence="1 2" key="1">
    <citation type="submission" date="2020-03" db="EMBL/GenBank/DDBJ databases">
        <title>Dissostichus mawsoni Genome sequencing and assembly.</title>
        <authorList>
            <person name="Park H."/>
        </authorList>
    </citation>
    <scope>NUCLEOTIDE SEQUENCE [LARGE SCALE GENOMIC DNA]</scope>
    <source>
        <strain evidence="1">DM0001</strain>
        <tissue evidence="1">Muscle</tissue>
    </source>
</reference>
<dbReference type="AlphaFoldDB" id="A0A7J5YWJ2"/>
<evidence type="ECO:0000313" key="1">
    <source>
        <dbReference type="EMBL" id="KAF3853972.1"/>
    </source>
</evidence>
<comment type="caution">
    <text evidence="1">The sequence shown here is derived from an EMBL/GenBank/DDBJ whole genome shotgun (WGS) entry which is preliminary data.</text>
</comment>
<proteinExistence type="predicted"/>
<dbReference type="Proteomes" id="UP000518266">
    <property type="component" value="Unassembled WGS sequence"/>
</dbReference>
<keyword evidence="2" id="KW-1185">Reference proteome</keyword>
<organism evidence="1 2">
    <name type="scientific">Dissostichus mawsoni</name>
    <name type="common">Antarctic cod</name>
    <dbReference type="NCBI Taxonomy" id="36200"/>
    <lineage>
        <taxon>Eukaryota</taxon>
        <taxon>Metazoa</taxon>
        <taxon>Chordata</taxon>
        <taxon>Craniata</taxon>
        <taxon>Vertebrata</taxon>
        <taxon>Euteleostomi</taxon>
        <taxon>Actinopterygii</taxon>
        <taxon>Neopterygii</taxon>
        <taxon>Teleostei</taxon>
        <taxon>Neoteleostei</taxon>
        <taxon>Acanthomorphata</taxon>
        <taxon>Eupercaria</taxon>
        <taxon>Perciformes</taxon>
        <taxon>Notothenioidei</taxon>
        <taxon>Nototheniidae</taxon>
        <taxon>Dissostichus</taxon>
    </lineage>
</organism>
<accession>A0A7J5YWJ2</accession>
<evidence type="ECO:0000313" key="2">
    <source>
        <dbReference type="Proteomes" id="UP000518266"/>
    </source>
</evidence>
<sequence>MSPVHSNPLFTPSITDAAFSIWEINGIVSLARKFNLPKSHFFRYLQVRDFIRNRFPSFPTIPPSTWVDTILSINPNLKVSSSPSHTHWIKDALYFVKLEKIKHCIRGSDLKFTKMWLPFLEHVKSLQLEPVPIG</sequence>